<feature type="region of interest" description="Disordered" evidence="1">
    <location>
        <begin position="1"/>
        <end position="24"/>
    </location>
</feature>
<name>A0AAW0STD5_SCYPA</name>
<reference evidence="2 3" key="1">
    <citation type="submission" date="2023-03" db="EMBL/GenBank/DDBJ databases">
        <title>High-quality genome of Scylla paramamosain provides insights in environmental adaptation.</title>
        <authorList>
            <person name="Zhang L."/>
        </authorList>
    </citation>
    <scope>NUCLEOTIDE SEQUENCE [LARGE SCALE GENOMIC DNA]</scope>
    <source>
        <strain evidence="2">LZ_2023a</strain>
        <tissue evidence="2">Muscle</tissue>
    </source>
</reference>
<dbReference type="EMBL" id="JARAKH010000046">
    <property type="protein sequence ID" value="KAK8378021.1"/>
    <property type="molecule type" value="Genomic_DNA"/>
</dbReference>
<organism evidence="2 3">
    <name type="scientific">Scylla paramamosain</name>
    <name type="common">Mud crab</name>
    <dbReference type="NCBI Taxonomy" id="85552"/>
    <lineage>
        <taxon>Eukaryota</taxon>
        <taxon>Metazoa</taxon>
        <taxon>Ecdysozoa</taxon>
        <taxon>Arthropoda</taxon>
        <taxon>Crustacea</taxon>
        <taxon>Multicrustacea</taxon>
        <taxon>Malacostraca</taxon>
        <taxon>Eumalacostraca</taxon>
        <taxon>Eucarida</taxon>
        <taxon>Decapoda</taxon>
        <taxon>Pleocyemata</taxon>
        <taxon>Brachyura</taxon>
        <taxon>Eubrachyura</taxon>
        <taxon>Portunoidea</taxon>
        <taxon>Portunidae</taxon>
        <taxon>Portuninae</taxon>
        <taxon>Scylla</taxon>
    </lineage>
</organism>
<dbReference type="AlphaFoldDB" id="A0AAW0STD5"/>
<keyword evidence="3" id="KW-1185">Reference proteome</keyword>
<gene>
    <name evidence="2" type="ORF">O3P69_018745</name>
</gene>
<sequence>MRAQCFSGRVGEPHRSPRLPQVGYGHYQRQEVSRHCDGEIVETQTDTRGPPVVTVVGRAPGSGEGDAVREGCACCFSSACSGACHTKRRAAWTGDRR</sequence>
<comment type="caution">
    <text evidence="2">The sequence shown here is derived from an EMBL/GenBank/DDBJ whole genome shotgun (WGS) entry which is preliminary data.</text>
</comment>
<dbReference type="Proteomes" id="UP001487740">
    <property type="component" value="Unassembled WGS sequence"/>
</dbReference>
<protein>
    <submittedName>
        <fullName evidence="2">Uncharacterized protein</fullName>
    </submittedName>
</protein>
<proteinExistence type="predicted"/>
<accession>A0AAW0STD5</accession>
<evidence type="ECO:0000313" key="3">
    <source>
        <dbReference type="Proteomes" id="UP001487740"/>
    </source>
</evidence>
<evidence type="ECO:0000256" key="1">
    <source>
        <dbReference type="SAM" id="MobiDB-lite"/>
    </source>
</evidence>
<evidence type="ECO:0000313" key="2">
    <source>
        <dbReference type="EMBL" id="KAK8378021.1"/>
    </source>
</evidence>